<dbReference type="InterPro" id="IPR036890">
    <property type="entry name" value="HATPase_C_sf"/>
</dbReference>
<feature type="region of interest" description="Disordered" evidence="1">
    <location>
        <begin position="1370"/>
        <end position="1395"/>
    </location>
</feature>
<feature type="compositionally biased region" description="Polar residues" evidence="1">
    <location>
        <begin position="1381"/>
        <end position="1390"/>
    </location>
</feature>
<dbReference type="Gene3D" id="3.30.565.10">
    <property type="entry name" value="Histidine kinase-like ATPase, C-terminal domain"/>
    <property type="match status" value="1"/>
</dbReference>
<protein>
    <recommendedName>
        <fullName evidence="4">Protein NO VEIN C-terminal domain-containing protein</fullName>
    </recommendedName>
</protein>
<dbReference type="Proteomes" id="UP001152607">
    <property type="component" value="Unassembled WGS sequence"/>
</dbReference>
<evidence type="ECO:0000313" key="3">
    <source>
        <dbReference type="Proteomes" id="UP001152607"/>
    </source>
</evidence>
<name>A0A9W4XSK9_9PLEO</name>
<organism evidence="2 3">
    <name type="scientific">Periconia digitata</name>
    <dbReference type="NCBI Taxonomy" id="1303443"/>
    <lineage>
        <taxon>Eukaryota</taxon>
        <taxon>Fungi</taxon>
        <taxon>Dikarya</taxon>
        <taxon>Ascomycota</taxon>
        <taxon>Pezizomycotina</taxon>
        <taxon>Dothideomycetes</taxon>
        <taxon>Pleosporomycetidae</taxon>
        <taxon>Pleosporales</taxon>
        <taxon>Massarineae</taxon>
        <taxon>Periconiaceae</taxon>
        <taxon>Periconia</taxon>
    </lineage>
</organism>
<evidence type="ECO:0000313" key="2">
    <source>
        <dbReference type="EMBL" id="CAI6339125.1"/>
    </source>
</evidence>
<accession>A0A9W4XSK9</accession>
<dbReference type="EMBL" id="CAOQHR010000009">
    <property type="protein sequence ID" value="CAI6339125.1"/>
    <property type="molecule type" value="Genomic_DNA"/>
</dbReference>
<proteinExistence type="predicted"/>
<evidence type="ECO:0008006" key="4">
    <source>
        <dbReference type="Google" id="ProtNLM"/>
    </source>
</evidence>
<dbReference type="SUPFAM" id="SSF55874">
    <property type="entry name" value="ATPase domain of HSP90 chaperone/DNA topoisomerase II/histidine kinase"/>
    <property type="match status" value="1"/>
</dbReference>
<gene>
    <name evidence="2" type="ORF">PDIGIT_LOCUS12272</name>
</gene>
<dbReference type="NCBIfam" id="NF047352">
    <property type="entry name" value="P_loop_sacsin"/>
    <property type="match status" value="1"/>
</dbReference>
<sequence length="1604" mass="182677">MMNDQNAPAGSLQNIFEDLGTREPLTPLEAQSVIEHIQKEKGYLDDATMQDVQKMPDRSRQQVMGALEKKREMEAAFTKSISEQLYSSKYRFLYELVQNADDSRYERCLQEGRTPYLRFRITPTKFIFETNEDGFTRANVNAICETGKSSKKASALDQQIGEKGFGFKSVFSVAKKVRVQSGVWSFAFKHKQGDDGLGMVTPLEMHHEYLPENVTTRITLMLSKVDRKERDRLEKAVSSMPDTTIFFLQHLEMFEVIVRDSSSLETRTVITKSCISHGKIRLIRTTESPGVDGIESTDESTYAVFDHVVADMPKDERREGRASVKVELAFPLDANDQPKLSPLGKHVFAYLPLQRIPQLQFLIQSDFIASASRETVIDCAWNDTIVKGTAQLFVQAIRTFAVAGHALLYSWLDFLPAQPMEGLWKDFYSHITSILQELPVLQTWEKRLFKSPKNLRRLPSWFVHDGQPLFRDLENEIYLAPEYKWRHRVLLEDLGTTILRASGAIDRVSQDLVAIDSYIRTGSTSEAWHEACAEFLMSALNKYTEEGFLRRIKRLAIIPVGDGWTGAPGFSPGGLSDLYFPQTGNVDIPDDIGLMLVEHKAASNAVRRQLFQKLGVKDCPKDTVLAKIEATQRNLGSSFINYPSHSKYLFHYHSEPESLTRWMWVPDTDYLRAADSTIPFFMPGGDEFDTEQLLPRNCFTQDDAVALLISPDYTNLVPDTIRPQNLSWKQWLQRVTGARYHPALLKSSARDEDGSRQLSPVFEAVLEHNPGKFVGLLKAHWDEYKSQIPSVKWQLIECKVPCMSGRLVPLGGTYIPTINIQSRLRDLQAENGFPLLKLPAPIDESNQDGWEFLKTLKVGYNIDRNFYEIVLRQLAETNNTTTECVTDVYNSIAELSTLSDKFELRKFFNEFDSIWVESDWVMPFECVWNGPDFLTVVHPLEHLYGDQEDVPNLFKVLLGIRDWNLEDVFEELDDQRISSWKRNITNTTEVYRWLEDNIHAEAQWEVIREAFQSRPLIMGVDETWHTIETCLWNSPFSLSGYEDLGTSYPTLKTFFINHLKVKSATPAMLIRDLCALTKDAQSQPQIIPDIRERLIQIGDILAKFKIDEPIVSALDKLRETKFLPRRTNSGELELLSAGDEFFILDHERYGIAFADKSILLDFGLHEVQILDTVFQHMRLTSRYLSVAVNESSTVGEVHIESANLTHLLRSKAYWLYCCAAKYKSTRALHGDIALFDQLSQVRIYQTDEISTNLILACGETQLSIQSDRPALHHEVVEGSLKIFVPDSQRQLESCFRLQVPKFLATFFGVSSEAALAISEILRAKIWSVNDVLIELDIPNVSWIQQPEVTDPPEAETPLASEVEETTEVFSTSARSAHNRANRSSPETNLFHNELPDLSFPDVEDGRTGTYDGRSLTTQAYHRRIGALGELHVVQTLDSLYLPGFTRDENWQSTLRGEVRDQPGCADLHNWNGVETADIVYTDRDGILTQWLDSHCTGGLPSALQLDRDFALLPIKYYLEVKTTPGACETRFFLSSKQYKMMEDLAVPEVGTPLSSTFDEVFVILRVYYVSTSNVGTTVFVDPYRLRNSHLQFDFDTVHGTVQNC</sequence>
<reference evidence="2" key="1">
    <citation type="submission" date="2023-01" db="EMBL/GenBank/DDBJ databases">
        <authorList>
            <person name="Van Ghelder C."/>
            <person name="Rancurel C."/>
        </authorList>
    </citation>
    <scope>NUCLEOTIDE SEQUENCE</scope>
    <source>
        <strain evidence="2">CNCM I-4278</strain>
    </source>
</reference>
<evidence type="ECO:0000256" key="1">
    <source>
        <dbReference type="SAM" id="MobiDB-lite"/>
    </source>
</evidence>
<dbReference type="OrthoDB" id="1262810at2759"/>
<dbReference type="InterPro" id="IPR052957">
    <property type="entry name" value="Auxin_embryo_med"/>
</dbReference>
<dbReference type="PANTHER" id="PTHR32387:SF0">
    <property type="entry name" value="PROTEIN NO VEIN"/>
    <property type="match status" value="1"/>
</dbReference>
<comment type="caution">
    <text evidence="2">The sequence shown here is derived from an EMBL/GenBank/DDBJ whole genome shotgun (WGS) entry which is preliminary data.</text>
</comment>
<dbReference type="PANTHER" id="PTHR32387">
    <property type="entry name" value="WU:FJ29H11"/>
    <property type="match status" value="1"/>
</dbReference>
<keyword evidence="3" id="KW-1185">Reference proteome</keyword>